<dbReference type="OrthoDB" id="187395at2"/>
<dbReference type="KEGG" id="pprt:ET464_18190"/>
<keyword evidence="10" id="KW-1185">Reference proteome</keyword>
<feature type="transmembrane region" description="Helical" evidence="7">
    <location>
        <begin position="189"/>
        <end position="207"/>
    </location>
</feature>
<feature type="transmembrane region" description="Helical" evidence="7">
    <location>
        <begin position="141"/>
        <end position="160"/>
    </location>
</feature>
<evidence type="ECO:0000256" key="4">
    <source>
        <dbReference type="ARBA" id="ARBA00022692"/>
    </source>
</evidence>
<keyword evidence="3" id="KW-1003">Cell membrane</keyword>
<dbReference type="EMBL" id="CP035492">
    <property type="protein sequence ID" value="QAY68015.1"/>
    <property type="molecule type" value="Genomic_DNA"/>
</dbReference>
<dbReference type="Proteomes" id="UP000293568">
    <property type="component" value="Chromosome"/>
</dbReference>
<evidence type="ECO:0000256" key="2">
    <source>
        <dbReference type="ARBA" id="ARBA00022448"/>
    </source>
</evidence>
<evidence type="ECO:0000256" key="7">
    <source>
        <dbReference type="RuleBase" id="RU363032"/>
    </source>
</evidence>
<organism evidence="9 10">
    <name type="scientific">Paenibacillus protaetiae</name>
    <dbReference type="NCBI Taxonomy" id="2509456"/>
    <lineage>
        <taxon>Bacteria</taxon>
        <taxon>Bacillati</taxon>
        <taxon>Bacillota</taxon>
        <taxon>Bacilli</taxon>
        <taxon>Bacillales</taxon>
        <taxon>Paenibacillaceae</taxon>
        <taxon>Paenibacillus</taxon>
    </lineage>
</organism>
<keyword evidence="2 7" id="KW-0813">Transport</keyword>
<evidence type="ECO:0000256" key="6">
    <source>
        <dbReference type="ARBA" id="ARBA00023136"/>
    </source>
</evidence>
<feature type="transmembrane region" description="Helical" evidence="7">
    <location>
        <begin position="12"/>
        <end position="35"/>
    </location>
</feature>
<evidence type="ECO:0000256" key="3">
    <source>
        <dbReference type="ARBA" id="ARBA00022475"/>
    </source>
</evidence>
<keyword evidence="5 7" id="KW-1133">Transmembrane helix</keyword>
<comment type="similarity">
    <text evidence="7">Belongs to the binding-protein-dependent transport system permease family.</text>
</comment>
<evidence type="ECO:0000313" key="10">
    <source>
        <dbReference type="Proteomes" id="UP000293568"/>
    </source>
</evidence>
<evidence type="ECO:0000256" key="1">
    <source>
        <dbReference type="ARBA" id="ARBA00004651"/>
    </source>
</evidence>
<proteinExistence type="inferred from homology"/>
<dbReference type="SUPFAM" id="SSF161098">
    <property type="entry name" value="MetI-like"/>
    <property type="match status" value="1"/>
</dbReference>
<dbReference type="GO" id="GO:0005886">
    <property type="term" value="C:plasma membrane"/>
    <property type="evidence" value="ECO:0007669"/>
    <property type="project" value="UniProtKB-SubCell"/>
</dbReference>
<sequence>MSTRLMFGRAGHFLFNAVMVIFSLACVFPIIWIIYSSLKTKDEFMLNSVSLPHQLQFHNYYKAFVEGKMYQYFISSTLNSVVTVIVVVVLSFCTAYALSRFRFKGRNMIYTYFIIGMLIPVYGLIVPLFLQFKQLGMYDHFYTLLLPYIAIRLPLPIFLLESFIRTVPAELDEAAHMDGASTFYTMTRILLPICRPAIATVIILSFLDTWNEFPFSLVLVSHDSFKTLPVGLTNFYGQYTSDYTTLMAAMVLSILPVLAVYLAFYKNIMQGMTAGAVKG</sequence>
<reference evidence="9 10" key="1">
    <citation type="submission" date="2019-01" db="EMBL/GenBank/DDBJ databases">
        <title>Genome sequencing of strain FW100M-2.</title>
        <authorList>
            <person name="Heo J."/>
            <person name="Kim S.-J."/>
            <person name="Kim J.-S."/>
            <person name="Hong S.-B."/>
            <person name="Kwon S.-W."/>
        </authorList>
    </citation>
    <scope>NUCLEOTIDE SEQUENCE [LARGE SCALE GENOMIC DNA]</scope>
    <source>
        <strain evidence="9 10">FW100M-2</strain>
    </source>
</reference>
<gene>
    <name evidence="9" type="ORF">ET464_18190</name>
</gene>
<feature type="transmembrane region" description="Helical" evidence="7">
    <location>
        <begin position="72"/>
        <end position="98"/>
    </location>
</feature>
<evidence type="ECO:0000256" key="5">
    <source>
        <dbReference type="ARBA" id="ARBA00022989"/>
    </source>
</evidence>
<dbReference type="GO" id="GO:0055085">
    <property type="term" value="P:transmembrane transport"/>
    <property type="evidence" value="ECO:0007669"/>
    <property type="project" value="InterPro"/>
</dbReference>
<name>A0A4P6EZ26_9BACL</name>
<feature type="transmembrane region" description="Helical" evidence="7">
    <location>
        <begin position="243"/>
        <end position="264"/>
    </location>
</feature>
<dbReference type="InterPro" id="IPR000515">
    <property type="entry name" value="MetI-like"/>
</dbReference>
<dbReference type="AlphaFoldDB" id="A0A4P6EZ26"/>
<keyword evidence="6 7" id="KW-0472">Membrane</keyword>
<dbReference type="CDD" id="cd06261">
    <property type="entry name" value="TM_PBP2"/>
    <property type="match status" value="1"/>
</dbReference>
<comment type="subcellular location">
    <subcellularLocation>
        <location evidence="1 7">Cell membrane</location>
        <topology evidence="1 7">Multi-pass membrane protein</topology>
    </subcellularLocation>
</comment>
<protein>
    <submittedName>
        <fullName evidence="9">Carbohydrate ABC transporter permease</fullName>
    </submittedName>
</protein>
<evidence type="ECO:0000259" key="8">
    <source>
        <dbReference type="PROSITE" id="PS50928"/>
    </source>
</evidence>
<feature type="domain" description="ABC transmembrane type-1" evidence="8">
    <location>
        <begin position="73"/>
        <end position="264"/>
    </location>
</feature>
<feature type="transmembrane region" description="Helical" evidence="7">
    <location>
        <begin position="110"/>
        <end position="129"/>
    </location>
</feature>
<keyword evidence="4 7" id="KW-0812">Transmembrane</keyword>
<dbReference type="Gene3D" id="1.10.3720.10">
    <property type="entry name" value="MetI-like"/>
    <property type="match status" value="1"/>
</dbReference>
<dbReference type="InterPro" id="IPR035906">
    <property type="entry name" value="MetI-like_sf"/>
</dbReference>
<dbReference type="PANTHER" id="PTHR43744:SF12">
    <property type="entry name" value="ABC TRANSPORTER PERMEASE PROTEIN MG189-RELATED"/>
    <property type="match status" value="1"/>
</dbReference>
<dbReference type="RefSeq" id="WP_129443380.1">
    <property type="nucleotide sequence ID" value="NZ_CP035492.1"/>
</dbReference>
<accession>A0A4P6EZ26</accession>
<dbReference type="PROSITE" id="PS50928">
    <property type="entry name" value="ABC_TM1"/>
    <property type="match status" value="1"/>
</dbReference>
<dbReference type="Pfam" id="PF00528">
    <property type="entry name" value="BPD_transp_1"/>
    <property type="match status" value="1"/>
</dbReference>
<dbReference type="PROSITE" id="PS51257">
    <property type="entry name" value="PROKAR_LIPOPROTEIN"/>
    <property type="match status" value="1"/>
</dbReference>
<dbReference type="PANTHER" id="PTHR43744">
    <property type="entry name" value="ABC TRANSPORTER PERMEASE PROTEIN MG189-RELATED-RELATED"/>
    <property type="match status" value="1"/>
</dbReference>
<evidence type="ECO:0000313" key="9">
    <source>
        <dbReference type="EMBL" id="QAY68015.1"/>
    </source>
</evidence>